<dbReference type="KEGG" id="srub:C2R22_18975"/>
<organism evidence="2 3">
    <name type="scientific">Salinigranum rubrum</name>
    <dbReference type="NCBI Taxonomy" id="755307"/>
    <lineage>
        <taxon>Archaea</taxon>
        <taxon>Methanobacteriati</taxon>
        <taxon>Methanobacteriota</taxon>
        <taxon>Stenosarchaea group</taxon>
        <taxon>Halobacteria</taxon>
        <taxon>Halobacteriales</taxon>
        <taxon>Haloferacaceae</taxon>
        <taxon>Salinigranum</taxon>
    </lineage>
</organism>
<dbReference type="RefSeq" id="WP_103427158.1">
    <property type="nucleotide sequence ID" value="NZ_CP026309.1"/>
</dbReference>
<dbReference type="GeneID" id="35594221"/>
<dbReference type="Pfam" id="PF26420">
    <property type="entry name" value="Halo_prof"/>
    <property type="match status" value="2"/>
</dbReference>
<sequence>MSDSIDFSLLTTADVAARRDELVAQTEEHAGRIARELAVLQGGDYGSREFDTDSGTWTVKYEGGAIQYLRYDGGREEVYVVSAHSPPEPEELAEALRDYGAFVAAYNAYVESLAGVLDGVEVDFPDVASTESVVAERDRVLDRIREVCAAMAGQLHRVEGTDYGTFSTRIDGTRWELKRERDRVSYLRVGGDGGVYLLSQYQHPAASDVRELAGDVSAFVTAFNDHVAAISSELSGVDV</sequence>
<dbReference type="InterPro" id="IPR058872">
    <property type="entry name" value="Halo_prof"/>
</dbReference>
<accession>A0A2I8VQQ9</accession>
<feature type="domain" description="Profilin fold" evidence="1">
    <location>
        <begin position="14"/>
        <end position="107"/>
    </location>
</feature>
<evidence type="ECO:0000259" key="1">
    <source>
        <dbReference type="Pfam" id="PF26420"/>
    </source>
</evidence>
<dbReference type="AlphaFoldDB" id="A0A2I8VQQ9"/>
<protein>
    <recommendedName>
        <fullName evidence="1">Profilin fold domain-containing protein</fullName>
    </recommendedName>
</protein>
<dbReference type="OrthoDB" id="200571at2157"/>
<evidence type="ECO:0000313" key="3">
    <source>
        <dbReference type="Proteomes" id="UP000236584"/>
    </source>
</evidence>
<reference evidence="2 3" key="1">
    <citation type="submission" date="2018-01" db="EMBL/GenBank/DDBJ databases">
        <title>Complete genome sequence of Salinigranum rubrum GX10T, an extremely halophilic archaeon isolated from a marine solar saltern.</title>
        <authorList>
            <person name="Han S."/>
        </authorList>
    </citation>
    <scope>NUCLEOTIDE SEQUENCE [LARGE SCALE GENOMIC DNA]</scope>
    <source>
        <strain evidence="2 3">GX10</strain>
    </source>
</reference>
<evidence type="ECO:0000313" key="2">
    <source>
        <dbReference type="EMBL" id="AUV83469.1"/>
    </source>
</evidence>
<dbReference type="EMBL" id="CP026309">
    <property type="protein sequence ID" value="AUV83469.1"/>
    <property type="molecule type" value="Genomic_DNA"/>
</dbReference>
<feature type="domain" description="Profilin fold" evidence="1">
    <location>
        <begin position="133"/>
        <end position="225"/>
    </location>
</feature>
<gene>
    <name evidence="2" type="ORF">C2R22_18975</name>
</gene>
<keyword evidence="3" id="KW-1185">Reference proteome</keyword>
<proteinExistence type="predicted"/>
<name>A0A2I8VQQ9_9EURY</name>
<dbReference type="Proteomes" id="UP000236584">
    <property type="component" value="Chromosome"/>
</dbReference>